<sequence>MEIDRVQFLTWLAASPEIEDITLSHVSFSSESDAPDPEMQPLHCLRRLVIKDMKEEGIAWLFAISALTPETAVLLDDVPLMAESEAAAIPHYPVTESVTRLAVWHTYSSTFMMATGSSAGLRQKSRDVPETPSIDSSIRLRFPLINVTEFWCISMSVSRVEMDMRLLLSEMPALSTLAVDEIDLPRLIQALSPSAQNGEYAAQAICPNLCVLHIIIWRHRDAQNILGSLDAVLSARKRAGCPLQRLILHSNPKDLMFRDPRASFSGIQSEWKRHREWTSLNLEMPEVCAQPAHRHWSPWSIF</sequence>
<dbReference type="Proteomes" id="UP000016930">
    <property type="component" value="Unassembled WGS sequence"/>
</dbReference>
<protein>
    <submittedName>
        <fullName evidence="1">Uncharacterized protein</fullName>
    </submittedName>
</protein>
<dbReference type="EMBL" id="KB445813">
    <property type="protein sequence ID" value="EMD32091.1"/>
    <property type="molecule type" value="Genomic_DNA"/>
</dbReference>
<organism evidence="1 2">
    <name type="scientific">Ceriporiopsis subvermispora (strain B)</name>
    <name type="common">White-rot fungus</name>
    <name type="synonym">Gelatoporia subvermispora</name>
    <dbReference type="NCBI Taxonomy" id="914234"/>
    <lineage>
        <taxon>Eukaryota</taxon>
        <taxon>Fungi</taxon>
        <taxon>Dikarya</taxon>
        <taxon>Basidiomycota</taxon>
        <taxon>Agaricomycotina</taxon>
        <taxon>Agaricomycetes</taxon>
        <taxon>Polyporales</taxon>
        <taxon>Gelatoporiaceae</taxon>
        <taxon>Gelatoporia</taxon>
    </lineage>
</organism>
<reference evidence="1 2" key="1">
    <citation type="journal article" date="2012" name="Proc. Natl. Acad. Sci. U.S.A.">
        <title>Comparative genomics of Ceriporiopsis subvermispora and Phanerochaete chrysosporium provide insight into selective ligninolysis.</title>
        <authorList>
            <person name="Fernandez-Fueyo E."/>
            <person name="Ruiz-Duenas F.J."/>
            <person name="Ferreira P."/>
            <person name="Floudas D."/>
            <person name="Hibbett D.S."/>
            <person name="Canessa P."/>
            <person name="Larrondo L.F."/>
            <person name="James T.Y."/>
            <person name="Seelenfreund D."/>
            <person name="Lobos S."/>
            <person name="Polanco R."/>
            <person name="Tello M."/>
            <person name="Honda Y."/>
            <person name="Watanabe T."/>
            <person name="Watanabe T."/>
            <person name="Ryu J.S."/>
            <person name="Kubicek C.P."/>
            <person name="Schmoll M."/>
            <person name="Gaskell J."/>
            <person name="Hammel K.E."/>
            <person name="St John F.J."/>
            <person name="Vanden Wymelenberg A."/>
            <person name="Sabat G."/>
            <person name="Splinter BonDurant S."/>
            <person name="Syed K."/>
            <person name="Yadav J.S."/>
            <person name="Doddapaneni H."/>
            <person name="Subramanian V."/>
            <person name="Lavin J.L."/>
            <person name="Oguiza J.A."/>
            <person name="Perez G."/>
            <person name="Pisabarro A.G."/>
            <person name="Ramirez L."/>
            <person name="Santoyo F."/>
            <person name="Master E."/>
            <person name="Coutinho P.M."/>
            <person name="Henrissat B."/>
            <person name="Lombard V."/>
            <person name="Magnuson J.K."/>
            <person name="Kuees U."/>
            <person name="Hori C."/>
            <person name="Igarashi K."/>
            <person name="Samejima M."/>
            <person name="Held B.W."/>
            <person name="Barry K.W."/>
            <person name="LaButti K.M."/>
            <person name="Lapidus A."/>
            <person name="Lindquist E.A."/>
            <person name="Lucas S.M."/>
            <person name="Riley R."/>
            <person name="Salamov A.A."/>
            <person name="Hoffmeister D."/>
            <person name="Schwenk D."/>
            <person name="Hadar Y."/>
            <person name="Yarden O."/>
            <person name="de Vries R.P."/>
            <person name="Wiebenga A."/>
            <person name="Stenlid J."/>
            <person name="Eastwood D."/>
            <person name="Grigoriev I.V."/>
            <person name="Berka R.M."/>
            <person name="Blanchette R.A."/>
            <person name="Kersten P."/>
            <person name="Martinez A.T."/>
            <person name="Vicuna R."/>
            <person name="Cullen D."/>
        </authorList>
    </citation>
    <scope>NUCLEOTIDE SEQUENCE [LARGE SCALE GENOMIC DNA]</scope>
    <source>
        <strain evidence="1 2">B</strain>
    </source>
</reference>
<name>M2QZS2_CERS8</name>
<proteinExistence type="predicted"/>
<evidence type="ECO:0000313" key="2">
    <source>
        <dbReference type="Proteomes" id="UP000016930"/>
    </source>
</evidence>
<gene>
    <name evidence="1" type="ORF">CERSUDRAFT_119075</name>
</gene>
<keyword evidence="2" id="KW-1185">Reference proteome</keyword>
<dbReference type="HOGENOM" id="CLU_921332_0_0_1"/>
<evidence type="ECO:0000313" key="1">
    <source>
        <dbReference type="EMBL" id="EMD32091.1"/>
    </source>
</evidence>
<dbReference type="AlphaFoldDB" id="M2QZS2"/>
<accession>M2QZS2</accession>